<name>A0A0B1TQH0_OESDE</name>
<dbReference type="Gene3D" id="3.60.10.10">
    <property type="entry name" value="Endonuclease/exonuclease/phosphatase"/>
    <property type="match status" value="2"/>
</dbReference>
<dbReference type="PANTHER" id="PTHR41349:SF1">
    <property type="entry name" value="PROTEIN CBG08683"/>
    <property type="match status" value="1"/>
</dbReference>
<sequence length="319" mass="36829">MEVEDIHVLGNLTQMLGEKWTGMYHQNRSIPDTAVLTRHDIHRHSYAFTGNGMGIRILVDSTYFVNVWSMHLDYLAYGPYAAFNKLVTSVDQILAGENPRSRHGRAENMEELKNNSRMIAWRRKSQLVPVIVAGDFNCPSHLDWTDAYKKLKTFTFLIHRHSYAFTGNGMGIRILVDSTYFVNVWSMHLDYIAYGPYAAFNKLVTSVDQILAGENPRSRHGRAENMEELKNNSRMIAWRRKSQLVPVIVAGDFNCPSHLDWTDAYKDRHGDWAVQWPATKAMEDMKFIDSFREVHPDVDLEPGTFWTLSYSLTLFFKQA</sequence>
<dbReference type="InterPro" id="IPR036691">
    <property type="entry name" value="Endo/exonu/phosph_ase_sf"/>
</dbReference>
<gene>
    <name evidence="1" type="ORF">OESDEN_02399</name>
</gene>
<dbReference type="SUPFAM" id="SSF56219">
    <property type="entry name" value="DNase I-like"/>
    <property type="match status" value="2"/>
</dbReference>
<dbReference type="PANTHER" id="PTHR41349">
    <property type="match status" value="1"/>
</dbReference>
<evidence type="ECO:0008006" key="3">
    <source>
        <dbReference type="Google" id="ProtNLM"/>
    </source>
</evidence>
<dbReference type="EMBL" id="KN549423">
    <property type="protein sequence ID" value="KHJ97620.1"/>
    <property type="molecule type" value="Genomic_DNA"/>
</dbReference>
<evidence type="ECO:0000313" key="2">
    <source>
        <dbReference type="Proteomes" id="UP000053660"/>
    </source>
</evidence>
<dbReference type="Proteomes" id="UP000053660">
    <property type="component" value="Unassembled WGS sequence"/>
</dbReference>
<dbReference type="AlphaFoldDB" id="A0A0B1TQH0"/>
<reference evidence="1 2" key="1">
    <citation type="submission" date="2014-03" db="EMBL/GenBank/DDBJ databases">
        <title>Draft genome of the hookworm Oesophagostomum dentatum.</title>
        <authorList>
            <person name="Mitreva M."/>
        </authorList>
    </citation>
    <scope>NUCLEOTIDE SEQUENCE [LARGE SCALE GENOMIC DNA]</scope>
    <source>
        <strain evidence="1 2">OD-Hann</strain>
    </source>
</reference>
<evidence type="ECO:0000313" key="1">
    <source>
        <dbReference type="EMBL" id="KHJ97620.1"/>
    </source>
</evidence>
<proteinExistence type="predicted"/>
<keyword evidence="2" id="KW-1185">Reference proteome</keyword>
<accession>A0A0B1TQH0</accession>
<protein>
    <recommendedName>
        <fullName evidence="3">Endonuclease/exonuclease/phosphatase domain-containing protein</fullName>
    </recommendedName>
</protein>
<organism evidence="1 2">
    <name type="scientific">Oesophagostomum dentatum</name>
    <name type="common">Nodular worm</name>
    <dbReference type="NCBI Taxonomy" id="61180"/>
    <lineage>
        <taxon>Eukaryota</taxon>
        <taxon>Metazoa</taxon>
        <taxon>Ecdysozoa</taxon>
        <taxon>Nematoda</taxon>
        <taxon>Chromadorea</taxon>
        <taxon>Rhabditida</taxon>
        <taxon>Rhabditina</taxon>
        <taxon>Rhabditomorpha</taxon>
        <taxon>Strongyloidea</taxon>
        <taxon>Strongylidae</taxon>
        <taxon>Oesophagostomum</taxon>
    </lineage>
</organism>
<dbReference type="OrthoDB" id="276515at2759"/>